<name>A0A1I2LBC9_9ACTN</name>
<gene>
    <name evidence="3" type="ORF">SAMN05216251_1274</name>
</gene>
<feature type="region of interest" description="Disordered" evidence="1">
    <location>
        <begin position="1"/>
        <end position="25"/>
    </location>
</feature>
<keyword evidence="4" id="KW-1185">Reference proteome</keyword>
<proteinExistence type="predicted"/>
<keyword evidence="3" id="KW-0808">Transferase</keyword>
<evidence type="ECO:0000313" key="4">
    <source>
        <dbReference type="Proteomes" id="UP000199323"/>
    </source>
</evidence>
<dbReference type="InterPro" id="IPR016181">
    <property type="entry name" value="Acyl_CoA_acyltransferase"/>
</dbReference>
<dbReference type="Proteomes" id="UP000199323">
    <property type="component" value="Unassembled WGS sequence"/>
</dbReference>
<dbReference type="RefSeq" id="WP_177246702.1">
    <property type="nucleotide sequence ID" value="NZ_FONG01000027.1"/>
</dbReference>
<evidence type="ECO:0000256" key="1">
    <source>
        <dbReference type="SAM" id="MobiDB-lite"/>
    </source>
</evidence>
<feature type="compositionally biased region" description="Low complexity" evidence="1">
    <location>
        <begin position="9"/>
        <end position="25"/>
    </location>
</feature>
<dbReference type="EMBL" id="FONG01000027">
    <property type="protein sequence ID" value="SFF74501.1"/>
    <property type="molecule type" value="Genomic_DNA"/>
</dbReference>
<reference evidence="4" key="1">
    <citation type="submission" date="2016-10" db="EMBL/GenBank/DDBJ databases">
        <authorList>
            <person name="Varghese N."/>
            <person name="Submissions S."/>
        </authorList>
    </citation>
    <scope>NUCLEOTIDE SEQUENCE [LARGE SCALE GENOMIC DNA]</scope>
    <source>
        <strain evidence="4">CGMCC 4.3510</strain>
    </source>
</reference>
<dbReference type="STRING" id="380248.SAMN05216251_1274"/>
<organism evidence="3 4">
    <name type="scientific">Actinacidiphila alni</name>
    <dbReference type="NCBI Taxonomy" id="380248"/>
    <lineage>
        <taxon>Bacteria</taxon>
        <taxon>Bacillati</taxon>
        <taxon>Actinomycetota</taxon>
        <taxon>Actinomycetes</taxon>
        <taxon>Kitasatosporales</taxon>
        <taxon>Streptomycetaceae</taxon>
        <taxon>Actinacidiphila</taxon>
    </lineage>
</organism>
<feature type="domain" description="BioF2-like acetyltransferase" evidence="2">
    <location>
        <begin position="180"/>
        <end position="316"/>
    </location>
</feature>
<dbReference type="GO" id="GO:0016740">
    <property type="term" value="F:transferase activity"/>
    <property type="evidence" value="ECO:0007669"/>
    <property type="project" value="UniProtKB-KW"/>
</dbReference>
<dbReference type="SUPFAM" id="SSF55729">
    <property type="entry name" value="Acyl-CoA N-acyltransferases (Nat)"/>
    <property type="match status" value="1"/>
</dbReference>
<accession>A0A1I2LBC9</accession>
<sequence length="365" mass="40425">MTHFPGLYPTGPASAPPSTATEPTPFHTAQWTSAWGQVTTELFTDRHVMRWPVDGAVSHLPYYRTVHSPLWTAMEGDAELPGPVWRGRPVTYARSLYGEYGGLPAAPPGVLAHALDRGLDLARTWDTPALVVPNLTTNEAARWTAVRRADAVVVPYWAHRIDLPDGGGIDAFVVADQTRRRSRRDLRRQWRRGHEAGLRAEVLHGRDMLPVLPDIVRHARETSQRHGPALYGMDMLQPVADVPGALAIVAQHPTGLAGAFVCFRRGDTLYLWTAAVDQARKRALSTYAWLMYTSLAHACDTGASVVDAGRGNYRYKAQLGLQARPLASLVYLTRPDRPLIERLEQMHQGLDSHAHRAWARTARAA</sequence>
<evidence type="ECO:0000259" key="2">
    <source>
        <dbReference type="Pfam" id="PF13480"/>
    </source>
</evidence>
<protein>
    <submittedName>
        <fullName evidence="3">Acetyltransferase involved in cellulose biosynthesis, CelD/BcsL family</fullName>
    </submittedName>
</protein>
<dbReference type="InterPro" id="IPR038740">
    <property type="entry name" value="BioF2-like_GNAT_dom"/>
</dbReference>
<dbReference type="Pfam" id="PF13480">
    <property type="entry name" value="Acetyltransf_6"/>
    <property type="match status" value="1"/>
</dbReference>
<dbReference type="Gene3D" id="3.40.630.30">
    <property type="match status" value="1"/>
</dbReference>
<evidence type="ECO:0000313" key="3">
    <source>
        <dbReference type="EMBL" id="SFF74501.1"/>
    </source>
</evidence>
<dbReference type="AlphaFoldDB" id="A0A1I2LBC9"/>